<dbReference type="AlphaFoldDB" id="A0AAD9PYK2"/>
<dbReference type="CDD" id="cd00821">
    <property type="entry name" value="PH"/>
    <property type="match status" value="1"/>
</dbReference>
<comment type="caution">
    <text evidence="4">The sequence shown here is derived from an EMBL/GenBank/DDBJ whole genome shotgun (WGS) entry which is preliminary data.</text>
</comment>
<dbReference type="InterPro" id="IPR051707">
    <property type="entry name" value="PI-Interact_SigTrans_Reg"/>
</dbReference>
<accession>A0AAD9PYK2</accession>
<dbReference type="EMBL" id="JARQWQ010000097">
    <property type="protein sequence ID" value="KAK2551453.1"/>
    <property type="molecule type" value="Genomic_DNA"/>
</dbReference>
<sequence length="366" mass="41233">MAESERGLNMRRKNRVIKEGVLHKKTSLLRQWRSRFVVLTRQLLCIFKKEDDEKRGRTAEGRIFLMDITAIEKFETKKRKHCFNLIVEGRAMSFSCSSDLDREFWMRSVEAAKNSELIAEETDPVRRKSIKLTGGLKRITIQREKGQGLGCTIKNVGGYIFVNRILEDGPVSTSGILRPGDQLLDINGIEIGGFSVSEISEIIKGSPELVVCTVKPSSDYRYCDTHNVSGHTEYAEIDLDSLKTRGEDDSDESVESHDKISNQKANSYIGLKRHSLPSILPDSLMDATVVHRKDSAKNYLELKFPANDRPSNLIDGSQSPKVPPRSSKPRSRPGAYIELEFDNKEKSQDRAAGVPGDRKSNSLPRH</sequence>
<dbReference type="InterPro" id="IPR001849">
    <property type="entry name" value="PH_domain"/>
</dbReference>
<dbReference type="SUPFAM" id="SSF50156">
    <property type="entry name" value="PDZ domain-like"/>
    <property type="match status" value="1"/>
</dbReference>
<dbReference type="SUPFAM" id="SSF50729">
    <property type="entry name" value="PH domain-like"/>
    <property type="match status" value="1"/>
</dbReference>
<dbReference type="Gene3D" id="2.30.29.30">
    <property type="entry name" value="Pleckstrin-homology domain (PH domain)/Phosphotyrosine-binding domain (PTB)"/>
    <property type="match status" value="1"/>
</dbReference>
<dbReference type="Gene3D" id="2.30.42.10">
    <property type="match status" value="1"/>
</dbReference>
<name>A0AAD9PYK2_ACRCE</name>
<dbReference type="PANTHER" id="PTHR14336">
    <property type="entry name" value="TANDEM PH DOMAIN CONTAINING PROTEIN"/>
    <property type="match status" value="1"/>
</dbReference>
<feature type="region of interest" description="Disordered" evidence="1">
    <location>
        <begin position="306"/>
        <end position="366"/>
    </location>
</feature>
<feature type="domain" description="PH" evidence="2">
    <location>
        <begin position="15"/>
        <end position="114"/>
    </location>
</feature>
<feature type="domain" description="PDZ" evidence="3">
    <location>
        <begin position="138"/>
        <end position="218"/>
    </location>
</feature>
<dbReference type="InterPro" id="IPR001478">
    <property type="entry name" value="PDZ"/>
</dbReference>
<protein>
    <submittedName>
        <fullName evidence="4">Protein PALS1</fullName>
    </submittedName>
</protein>
<dbReference type="CDD" id="cd00136">
    <property type="entry name" value="PDZ_canonical"/>
    <property type="match status" value="1"/>
</dbReference>
<dbReference type="PROSITE" id="PS50106">
    <property type="entry name" value="PDZ"/>
    <property type="match status" value="1"/>
</dbReference>
<dbReference type="InterPro" id="IPR036034">
    <property type="entry name" value="PDZ_sf"/>
</dbReference>
<dbReference type="InterPro" id="IPR011993">
    <property type="entry name" value="PH-like_dom_sf"/>
</dbReference>
<dbReference type="SMART" id="SM00228">
    <property type="entry name" value="PDZ"/>
    <property type="match status" value="1"/>
</dbReference>
<proteinExistence type="predicted"/>
<dbReference type="PROSITE" id="PS50003">
    <property type="entry name" value="PH_DOMAIN"/>
    <property type="match status" value="1"/>
</dbReference>
<evidence type="ECO:0000259" key="3">
    <source>
        <dbReference type="PROSITE" id="PS50106"/>
    </source>
</evidence>
<evidence type="ECO:0000313" key="5">
    <source>
        <dbReference type="Proteomes" id="UP001249851"/>
    </source>
</evidence>
<reference evidence="4" key="1">
    <citation type="journal article" date="2023" name="G3 (Bethesda)">
        <title>Whole genome assembly and annotation of the endangered Caribbean coral Acropora cervicornis.</title>
        <authorList>
            <person name="Selwyn J.D."/>
            <person name="Vollmer S.V."/>
        </authorList>
    </citation>
    <scope>NUCLEOTIDE SEQUENCE</scope>
    <source>
        <strain evidence="4">K2</strain>
    </source>
</reference>
<reference evidence="4" key="2">
    <citation type="journal article" date="2023" name="Science">
        <title>Genomic signatures of disease resistance in endangered staghorn corals.</title>
        <authorList>
            <person name="Vollmer S.V."/>
            <person name="Selwyn J.D."/>
            <person name="Despard B.A."/>
            <person name="Roesel C.L."/>
        </authorList>
    </citation>
    <scope>NUCLEOTIDE SEQUENCE</scope>
    <source>
        <strain evidence="4">K2</strain>
    </source>
</reference>
<evidence type="ECO:0000256" key="1">
    <source>
        <dbReference type="SAM" id="MobiDB-lite"/>
    </source>
</evidence>
<keyword evidence="5" id="KW-1185">Reference proteome</keyword>
<dbReference type="PANTHER" id="PTHR14336:SF8">
    <property type="entry name" value="PROTEIN OPY1"/>
    <property type="match status" value="1"/>
</dbReference>
<evidence type="ECO:0000259" key="2">
    <source>
        <dbReference type="PROSITE" id="PS50003"/>
    </source>
</evidence>
<gene>
    <name evidence="4" type="ORF">P5673_027638</name>
</gene>
<dbReference type="SMART" id="SM00233">
    <property type="entry name" value="PH"/>
    <property type="match status" value="1"/>
</dbReference>
<dbReference type="Pfam" id="PF00595">
    <property type="entry name" value="PDZ"/>
    <property type="match status" value="1"/>
</dbReference>
<dbReference type="Proteomes" id="UP001249851">
    <property type="component" value="Unassembled WGS sequence"/>
</dbReference>
<organism evidence="4 5">
    <name type="scientific">Acropora cervicornis</name>
    <name type="common">Staghorn coral</name>
    <dbReference type="NCBI Taxonomy" id="6130"/>
    <lineage>
        <taxon>Eukaryota</taxon>
        <taxon>Metazoa</taxon>
        <taxon>Cnidaria</taxon>
        <taxon>Anthozoa</taxon>
        <taxon>Hexacorallia</taxon>
        <taxon>Scleractinia</taxon>
        <taxon>Astrocoeniina</taxon>
        <taxon>Acroporidae</taxon>
        <taxon>Acropora</taxon>
    </lineage>
</organism>
<dbReference type="Pfam" id="PF00169">
    <property type="entry name" value="PH"/>
    <property type="match status" value="1"/>
</dbReference>
<evidence type="ECO:0000313" key="4">
    <source>
        <dbReference type="EMBL" id="KAK2551453.1"/>
    </source>
</evidence>